<gene>
    <name evidence="6" type="ORF">MIND_00447300</name>
</gene>
<evidence type="ECO:0000313" key="7">
    <source>
        <dbReference type="Proteomes" id="UP000636479"/>
    </source>
</evidence>
<evidence type="ECO:0000256" key="5">
    <source>
        <dbReference type="RuleBase" id="RU003956"/>
    </source>
</evidence>
<evidence type="ECO:0000256" key="3">
    <source>
        <dbReference type="ARBA" id="ARBA00022833"/>
    </source>
</evidence>
<dbReference type="AlphaFoldDB" id="A0A8H6SUS2"/>
<sequence>MEQLLIEGNTKYAPAHQTWTRAERFKNIIVVCCMDPRINPYEQLGLESGAAITIRNAGGSAKEALRSILVAQHAIKVGTHIAVLHHTDCGMTKTTTPEMQHLVKDWCSGNTQVAEAVERIDFYHISDLKDSVKRDVEWLKSNPMIKPAEVSGWIYDVETGKITEVAA</sequence>
<evidence type="ECO:0000256" key="2">
    <source>
        <dbReference type="ARBA" id="ARBA00022723"/>
    </source>
</evidence>
<feature type="binding site" evidence="4">
    <location>
        <position position="86"/>
    </location>
    <ligand>
        <name>Zn(2+)</name>
        <dbReference type="ChEBI" id="CHEBI:29105"/>
    </ligand>
</feature>
<proteinExistence type="inferred from homology"/>
<dbReference type="SUPFAM" id="SSF53056">
    <property type="entry name" value="beta-carbonic anhydrase, cab"/>
    <property type="match status" value="1"/>
</dbReference>
<dbReference type="OrthoDB" id="10248475at2759"/>
<dbReference type="GO" id="GO:0004089">
    <property type="term" value="F:carbonate dehydratase activity"/>
    <property type="evidence" value="ECO:0007669"/>
    <property type="project" value="UniProtKB-UniRule"/>
</dbReference>
<dbReference type="Pfam" id="PF00484">
    <property type="entry name" value="Pro_CA"/>
    <property type="match status" value="1"/>
</dbReference>
<comment type="function">
    <text evidence="5">Reversible hydration of carbon dioxide.</text>
</comment>
<dbReference type="InterPro" id="IPR001765">
    <property type="entry name" value="Carbonic_anhydrase"/>
</dbReference>
<dbReference type="GO" id="GO:0008270">
    <property type="term" value="F:zinc ion binding"/>
    <property type="evidence" value="ECO:0007669"/>
    <property type="project" value="UniProtKB-UniRule"/>
</dbReference>
<comment type="caution">
    <text evidence="6">The sequence shown here is derived from an EMBL/GenBank/DDBJ whole genome shotgun (WGS) entry which is preliminary data.</text>
</comment>
<organism evidence="6 7">
    <name type="scientific">Mycena indigotica</name>
    <dbReference type="NCBI Taxonomy" id="2126181"/>
    <lineage>
        <taxon>Eukaryota</taxon>
        <taxon>Fungi</taxon>
        <taxon>Dikarya</taxon>
        <taxon>Basidiomycota</taxon>
        <taxon>Agaricomycotina</taxon>
        <taxon>Agaricomycetes</taxon>
        <taxon>Agaricomycetidae</taxon>
        <taxon>Agaricales</taxon>
        <taxon>Marasmiineae</taxon>
        <taxon>Mycenaceae</taxon>
        <taxon>Mycena</taxon>
    </lineage>
</organism>
<name>A0A8H6SUS2_9AGAR</name>
<feature type="binding site" evidence="4">
    <location>
        <position position="89"/>
    </location>
    <ligand>
        <name>Zn(2+)</name>
        <dbReference type="ChEBI" id="CHEBI:29105"/>
    </ligand>
</feature>
<dbReference type="CDD" id="cd03379">
    <property type="entry name" value="beta_CA_cladeD"/>
    <property type="match status" value="1"/>
</dbReference>
<accession>A0A8H6SUS2</accession>
<dbReference type="PANTHER" id="PTHR43175">
    <property type="entry name" value="CARBONIC ANHYDRASE"/>
    <property type="match status" value="1"/>
</dbReference>
<protein>
    <recommendedName>
        <fullName evidence="5">Carbonic anhydrase</fullName>
        <ecNumber evidence="5">4.2.1.1</ecNumber>
    </recommendedName>
    <alternativeName>
        <fullName evidence="5">Carbonate dehydratase</fullName>
    </alternativeName>
</protein>
<dbReference type="GeneID" id="59343803"/>
<dbReference type="InterPro" id="IPR036874">
    <property type="entry name" value="Carbonic_anhydrase_sf"/>
</dbReference>
<evidence type="ECO:0000256" key="4">
    <source>
        <dbReference type="PIRSR" id="PIRSR601765-1"/>
    </source>
</evidence>
<evidence type="ECO:0000313" key="6">
    <source>
        <dbReference type="EMBL" id="KAF7306560.1"/>
    </source>
</evidence>
<feature type="binding site" evidence="4">
    <location>
        <position position="35"/>
    </location>
    <ligand>
        <name>Zn(2+)</name>
        <dbReference type="ChEBI" id="CHEBI:29105"/>
    </ligand>
</feature>
<dbReference type="EC" id="4.2.1.1" evidence="5"/>
<dbReference type="EMBL" id="JACAZF010000004">
    <property type="protein sequence ID" value="KAF7306560.1"/>
    <property type="molecule type" value="Genomic_DNA"/>
</dbReference>
<reference evidence="6" key="1">
    <citation type="submission" date="2020-05" db="EMBL/GenBank/DDBJ databases">
        <title>Mycena genomes resolve the evolution of fungal bioluminescence.</title>
        <authorList>
            <person name="Tsai I.J."/>
        </authorList>
    </citation>
    <scope>NUCLEOTIDE SEQUENCE</scope>
    <source>
        <strain evidence="6">171206Taipei</strain>
    </source>
</reference>
<keyword evidence="3 4" id="KW-0862">Zinc</keyword>
<comment type="catalytic activity">
    <reaction evidence="5">
        <text>hydrogencarbonate + H(+) = CO2 + H2O</text>
        <dbReference type="Rhea" id="RHEA:10748"/>
        <dbReference type="ChEBI" id="CHEBI:15377"/>
        <dbReference type="ChEBI" id="CHEBI:15378"/>
        <dbReference type="ChEBI" id="CHEBI:16526"/>
        <dbReference type="ChEBI" id="CHEBI:17544"/>
        <dbReference type="EC" id="4.2.1.1"/>
    </reaction>
</comment>
<keyword evidence="6" id="KW-0418">Kinase</keyword>
<feature type="binding site" evidence="4">
    <location>
        <position position="33"/>
    </location>
    <ligand>
        <name>Zn(2+)</name>
        <dbReference type="ChEBI" id="CHEBI:29105"/>
    </ligand>
</feature>
<keyword evidence="6" id="KW-0808">Transferase</keyword>
<keyword evidence="2 4" id="KW-0479">Metal-binding</keyword>
<dbReference type="PANTHER" id="PTHR43175:SF3">
    <property type="entry name" value="CARBON DISULFIDE HYDROLASE"/>
    <property type="match status" value="1"/>
</dbReference>
<dbReference type="Proteomes" id="UP000636479">
    <property type="component" value="Unassembled WGS sequence"/>
</dbReference>
<dbReference type="GO" id="GO:0016301">
    <property type="term" value="F:kinase activity"/>
    <property type="evidence" value="ECO:0007669"/>
    <property type="project" value="UniProtKB-KW"/>
</dbReference>
<comment type="similarity">
    <text evidence="1 5">Belongs to the beta-class carbonic anhydrase family.</text>
</comment>
<keyword evidence="7" id="KW-1185">Reference proteome</keyword>
<comment type="cofactor">
    <cofactor evidence="4">
        <name>Zn(2+)</name>
        <dbReference type="ChEBI" id="CHEBI:29105"/>
    </cofactor>
    <text evidence="4">Binds 1 zinc ion per subunit.</text>
</comment>
<dbReference type="RefSeq" id="XP_037221579.1">
    <property type="nucleotide sequence ID" value="XM_037361287.1"/>
</dbReference>
<evidence type="ECO:0000256" key="1">
    <source>
        <dbReference type="ARBA" id="ARBA00006217"/>
    </source>
</evidence>
<dbReference type="SMART" id="SM00947">
    <property type="entry name" value="Pro_CA"/>
    <property type="match status" value="1"/>
</dbReference>
<dbReference type="Gene3D" id="3.40.1050.10">
    <property type="entry name" value="Carbonic anhydrase"/>
    <property type="match status" value="1"/>
</dbReference>
<keyword evidence="5" id="KW-0456">Lyase</keyword>